<reference evidence="2 3" key="1">
    <citation type="submission" date="2018-01" db="EMBL/GenBank/DDBJ databases">
        <title>Whole genome analyses suggest that Burkholderia sensu lato contains two further novel genera in the rhizoxinica-symbiotica group Mycetohabitans gen. nov., and Trinickia gen. nov.: implications for the evolution of diazotrophy and nodulation in the Burkholderiaceae.</title>
        <authorList>
            <person name="Estrada-de los Santos P."/>
            <person name="Palmer M."/>
            <person name="Chavez-Ramirez B."/>
            <person name="Beukes C."/>
            <person name="Steenkamp E.T."/>
            <person name="Hirsch A.M."/>
            <person name="Manyaka P."/>
            <person name="Maluk M."/>
            <person name="Lafos M."/>
            <person name="Crook M."/>
            <person name="Gross E."/>
            <person name="Simon M.F."/>
            <person name="Bueno dos Reis Junior F."/>
            <person name="Poole P.S."/>
            <person name="Venter S.N."/>
            <person name="James E.K."/>
        </authorList>
    </citation>
    <scope>NUCLEOTIDE SEQUENCE [LARGE SCALE GENOMIC DNA]</scope>
    <source>
        <strain evidence="2 3">GIMN1.004</strain>
    </source>
</reference>
<dbReference type="AlphaFoldDB" id="A0A2N7VY40"/>
<evidence type="ECO:0008006" key="4">
    <source>
        <dbReference type="Google" id="ProtNLM"/>
    </source>
</evidence>
<dbReference type="EMBL" id="PNYA01000004">
    <property type="protein sequence ID" value="PMS22074.1"/>
    <property type="molecule type" value="Genomic_DNA"/>
</dbReference>
<dbReference type="Proteomes" id="UP000235616">
    <property type="component" value="Unassembled WGS sequence"/>
</dbReference>
<sequence>MEFLMPKVSSSSGYAEYGDVDHHEDAAHERGDENAGAEPAFSRDQGAHLQALGPRRERSSEASGSGSTSFEPATMRRRRAVGERRHRQAQASTSESHEAPEAGDANAADPGGVGQLARRAARATVNGLARATKIYVGLAAVSTAYRAARNPRDIIERPLGVLGGGISFAERVDEHTVAQGRADVIEQHGNFIPPDSACYGVTPRIVDDMSMATAGNVERRNYRSGDWRPTDMRLNRFAANAGGRHAVHHEYLHCFTHQAFVSAFARSPHAESIEEALTEHFADRLPGHAVGKLGPHDFSRLSNGKRWATAAAELERAVGSDTLQRAYFSGDADAIRAVTSAAVNIWPQDVTNTAWRSIKPSNRAQQQRLAECFVGAALLATGSVPPEPTPGSGNDGNWAMDYLPVATFSRISPTQAEAIRMQAGELRAQLGTVFDQAFYGFDRETQGEAMAQIRDAIHAAWKPVL</sequence>
<evidence type="ECO:0000313" key="3">
    <source>
        <dbReference type="Proteomes" id="UP000235616"/>
    </source>
</evidence>
<feature type="compositionally biased region" description="Basic and acidic residues" evidence="1">
    <location>
        <begin position="19"/>
        <end position="33"/>
    </location>
</feature>
<gene>
    <name evidence="2" type="ORF">C0Z18_06030</name>
</gene>
<evidence type="ECO:0000313" key="2">
    <source>
        <dbReference type="EMBL" id="PMS22074.1"/>
    </source>
</evidence>
<organism evidence="2 3">
    <name type="scientific">Trinickia dabaoshanensis</name>
    <dbReference type="NCBI Taxonomy" id="564714"/>
    <lineage>
        <taxon>Bacteria</taxon>
        <taxon>Pseudomonadati</taxon>
        <taxon>Pseudomonadota</taxon>
        <taxon>Betaproteobacteria</taxon>
        <taxon>Burkholderiales</taxon>
        <taxon>Burkholderiaceae</taxon>
        <taxon>Trinickia</taxon>
    </lineage>
</organism>
<proteinExistence type="predicted"/>
<evidence type="ECO:0000256" key="1">
    <source>
        <dbReference type="SAM" id="MobiDB-lite"/>
    </source>
</evidence>
<protein>
    <recommendedName>
        <fullName evidence="4">Type III effector</fullName>
    </recommendedName>
</protein>
<feature type="region of interest" description="Disordered" evidence="1">
    <location>
        <begin position="1"/>
        <end position="113"/>
    </location>
</feature>
<keyword evidence="3" id="KW-1185">Reference proteome</keyword>
<feature type="compositionally biased region" description="Basic residues" evidence="1">
    <location>
        <begin position="75"/>
        <end position="88"/>
    </location>
</feature>
<feature type="compositionally biased region" description="Low complexity" evidence="1">
    <location>
        <begin position="61"/>
        <end position="71"/>
    </location>
</feature>
<accession>A0A2N7VY40</accession>
<comment type="caution">
    <text evidence="2">The sequence shown here is derived from an EMBL/GenBank/DDBJ whole genome shotgun (WGS) entry which is preliminary data.</text>
</comment>
<name>A0A2N7VY40_9BURK</name>